<dbReference type="EMBL" id="KE145358">
    <property type="protein sequence ID" value="EPE33075.1"/>
    <property type="molecule type" value="Genomic_DNA"/>
</dbReference>
<dbReference type="GeneID" id="19465141"/>
<dbReference type="HOGENOM" id="CLU_025586_0_0_1"/>
<dbReference type="RefSeq" id="XP_008079692.1">
    <property type="nucleotide sequence ID" value="XM_008081501.1"/>
</dbReference>
<proteinExistence type="inferred from homology"/>
<dbReference type="Gene3D" id="2.130.10.10">
    <property type="entry name" value="YVTN repeat-like/Quinoprotein amine dehydrogenase"/>
    <property type="match status" value="1"/>
</dbReference>
<dbReference type="eggNOG" id="KOG1034">
    <property type="taxonomic scope" value="Eukaryota"/>
</dbReference>
<dbReference type="OrthoDB" id="7318948at2759"/>
<accession>S3D5N2</accession>
<evidence type="ECO:0000256" key="7">
    <source>
        <dbReference type="SAM" id="MobiDB-lite"/>
    </source>
</evidence>
<dbReference type="PANTHER" id="PTHR10253">
    <property type="entry name" value="POLYCOMB PROTEIN"/>
    <property type="match status" value="1"/>
</dbReference>
<evidence type="ECO:0000256" key="1">
    <source>
        <dbReference type="ARBA" id="ARBA00008075"/>
    </source>
</evidence>
<evidence type="ECO:0000313" key="9">
    <source>
        <dbReference type="Proteomes" id="UP000016922"/>
    </source>
</evidence>
<feature type="region of interest" description="Disordered" evidence="7">
    <location>
        <begin position="358"/>
        <end position="385"/>
    </location>
</feature>
<evidence type="ECO:0000256" key="5">
    <source>
        <dbReference type="ARBA" id="ARBA00023163"/>
    </source>
</evidence>
<sequence length="454" mass="50746">MASRQQIQPEWELPVFKEAHQLPDFRRDWYSVKFYPYTKPGDDSVFALVGGRHDDEDFYTCTWTKDPTNGKPLLCVAGSGALIRIVDAISGQLLRTLYGHGGEINDLAICPTNPKILASASEDLTVRIWSVDPAHENQPCAAILGGDGHNDKVLTIAFHENGRYLLSGGADGVINLWTLPAFPDENTGKNVPTLVHYPHFSTQEIHQYIVDCVQFHDDLILSKSDREDSIVLWSIAGFSSSSPIPDVLSAPTAHERQTSTRSAFSPPALTDGAPLQYTRLLQFDIPEGDIVWMRFSLFPGTETTGPVLAFCNKFSKVSFWDLRRLEEYASIISTPEKIKDPVLRPKFLNPYQRRQRGRGIIRGRRRSNSPTDSTASQRSGGDVAGTVDWEKSKAGWEMRYAMDDPLKDLAPHREEVVKGLDFCGRQAAWSPDGRWCVVVGSMGVWAVLQRWGNK</sequence>
<keyword evidence="9" id="KW-1185">Reference proteome</keyword>
<dbReference type="KEGG" id="glz:GLAREA_06087"/>
<protein>
    <submittedName>
        <fullName evidence="8">WD40 repeat-like protein</fullName>
    </submittedName>
</protein>
<gene>
    <name evidence="8" type="ORF">GLAREA_06087</name>
</gene>
<dbReference type="STRING" id="1116229.S3D5N2"/>
<feature type="compositionally biased region" description="Basic residues" evidence="7">
    <location>
        <begin position="358"/>
        <end position="367"/>
    </location>
</feature>
<dbReference type="SMART" id="SM00320">
    <property type="entry name" value="WD40"/>
    <property type="match status" value="3"/>
</dbReference>
<dbReference type="InterPro" id="IPR001680">
    <property type="entry name" value="WD40_rpt"/>
</dbReference>
<comment type="similarity">
    <text evidence="1">Belongs to the WD repeat ESC family.</text>
</comment>
<evidence type="ECO:0000256" key="4">
    <source>
        <dbReference type="ARBA" id="ARBA00023015"/>
    </source>
</evidence>
<feature type="compositionally biased region" description="Polar residues" evidence="7">
    <location>
        <begin position="368"/>
        <end position="379"/>
    </location>
</feature>
<evidence type="ECO:0000313" key="8">
    <source>
        <dbReference type="EMBL" id="EPE33075.1"/>
    </source>
</evidence>
<evidence type="ECO:0000256" key="2">
    <source>
        <dbReference type="ARBA" id="ARBA00022574"/>
    </source>
</evidence>
<keyword evidence="2 6" id="KW-0853">WD repeat</keyword>
<dbReference type="Pfam" id="PF00400">
    <property type="entry name" value="WD40"/>
    <property type="match status" value="2"/>
</dbReference>
<evidence type="ECO:0000256" key="3">
    <source>
        <dbReference type="ARBA" id="ARBA00022737"/>
    </source>
</evidence>
<keyword evidence="3" id="KW-0677">Repeat</keyword>
<dbReference type="Proteomes" id="UP000016922">
    <property type="component" value="Unassembled WGS sequence"/>
</dbReference>
<feature type="repeat" description="WD" evidence="6">
    <location>
        <begin position="97"/>
        <end position="132"/>
    </location>
</feature>
<dbReference type="SUPFAM" id="SSF50978">
    <property type="entry name" value="WD40 repeat-like"/>
    <property type="match status" value="1"/>
</dbReference>
<feature type="repeat" description="WD" evidence="6">
    <location>
        <begin position="146"/>
        <end position="179"/>
    </location>
</feature>
<evidence type="ECO:0000256" key="6">
    <source>
        <dbReference type="PROSITE-ProRule" id="PRU00221"/>
    </source>
</evidence>
<reference evidence="8 9" key="1">
    <citation type="journal article" date="2013" name="BMC Genomics">
        <title>Genomics-driven discovery of the pneumocandin biosynthetic gene cluster in the fungus Glarea lozoyensis.</title>
        <authorList>
            <person name="Chen L."/>
            <person name="Yue Q."/>
            <person name="Zhang X."/>
            <person name="Xiang M."/>
            <person name="Wang C."/>
            <person name="Li S."/>
            <person name="Che Y."/>
            <person name="Ortiz-Lopez F.J."/>
            <person name="Bills G.F."/>
            <person name="Liu X."/>
            <person name="An Z."/>
        </authorList>
    </citation>
    <scope>NUCLEOTIDE SEQUENCE [LARGE SCALE GENOMIC DNA]</scope>
    <source>
        <strain evidence="9">ATCC 20868 / MF5171</strain>
    </source>
</reference>
<dbReference type="InterPro" id="IPR015943">
    <property type="entry name" value="WD40/YVTN_repeat-like_dom_sf"/>
</dbReference>
<dbReference type="PROSITE" id="PS50082">
    <property type="entry name" value="WD_REPEATS_2"/>
    <property type="match status" value="2"/>
</dbReference>
<dbReference type="OMA" id="GRQVAWS"/>
<organism evidence="8 9">
    <name type="scientific">Glarea lozoyensis (strain ATCC 20868 / MF5171)</name>
    <dbReference type="NCBI Taxonomy" id="1116229"/>
    <lineage>
        <taxon>Eukaryota</taxon>
        <taxon>Fungi</taxon>
        <taxon>Dikarya</taxon>
        <taxon>Ascomycota</taxon>
        <taxon>Pezizomycotina</taxon>
        <taxon>Leotiomycetes</taxon>
        <taxon>Helotiales</taxon>
        <taxon>Helotiaceae</taxon>
        <taxon>Glarea</taxon>
    </lineage>
</organism>
<dbReference type="InterPro" id="IPR051243">
    <property type="entry name" value="PcG_WD-repeat"/>
</dbReference>
<dbReference type="AlphaFoldDB" id="S3D5N2"/>
<dbReference type="InterPro" id="IPR036322">
    <property type="entry name" value="WD40_repeat_dom_sf"/>
</dbReference>
<dbReference type="PROSITE" id="PS50294">
    <property type="entry name" value="WD_REPEATS_REGION"/>
    <property type="match status" value="2"/>
</dbReference>
<keyword evidence="5" id="KW-0804">Transcription</keyword>
<name>S3D5N2_GLAL2</name>
<keyword evidence="4" id="KW-0805">Transcription regulation</keyword>